<sequence>MPSYAQAPVEGYERHVGRNTTLRLVNNVWAGNYVSMAATSSLLADLQANSLLVATRARPEHYVRLRKAVGKGRPDIKTLLLSVEVSHGART</sequence>
<accession>A0AAE0KQ10</accession>
<organism evidence="1 2">
    <name type="scientific">Cymbomonas tetramitiformis</name>
    <dbReference type="NCBI Taxonomy" id="36881"/>
    <lineage>
        <taxon>Eukaryota</taxon>
        <taxon>Viridiplantae</taxon>
        <taxon>Chlorophyta</taxon>
        <taxon>Pyramimonadophyceae</taxon>
        <taxon>Pyramimonadales</taxon>
        <taxon>Pyramimonadaceae</taxon>
        <taxon>Cymbomonas</taxon>
    </lineage>
</organism>
<evidence type="ECO:0000313" key="2">
    <source>
        <dbReference type="Proteomes" id="UP001190700"/>
    </source>
</evidence>
<keyword evidence="2" id="KW-1185">Reference proteome</keyword>
<dbReference type="AlphaFoldDB" id="A0AAE0KQ10"/>
<name>A0AAE0KQ10_9CHLO</name>
<dbReference type="Proteomes" id="UP001190700">
    <property type="component" value="Unassembled WGS sequence"/>
</dbReference>
<evidence type="ECO:0000313" key="1">
    <source>
        <dbReference type="EMBL" id="KAK3256250.1"/>
    </source>
</evidence>
<dbReference type="Gene3D" id="3.90.1480.20">
    <property type="entry name" value="Glycosyl transferase family 29"/>
    <property type="match status" value="1"/>
</dbReference>
<comment type="caution">
    <text evidence="1">The sequence shown here is derived from an EMBL/GenBank/DDBJ whole genome shotgun (WGS) entry which is preliminary data.</text>
</comment>
<reference evidence="1 2" key="1">
    <citation type="journal article" date="2015" name="Genome Biol. Evol.">
        <title>Comparative Genomics of a Bacterivorous Green Alga Reveals Evolutionary Causalities and Consequences of Phago-Mixotrophic Mode of Nutrition.</title>
        <authorList>
            <person name="Burns J.A."/>
            <person name="Paasch A."/>
            <person name="Narechania A."/>
            <person name="Kim E."/>
        </authorList>
    </citation>
    <scope>NUCLEOTIDE SEQUENCE [LARGE SCALE GENOMIC DNA]</scope>
    <source>
        <strain evidence="1 2">PLY_AMNH</strain>
    </source>
</reference>
<gene>
    <name evidence="1" type="ORF">CYMTET_34607</name>
</gene>
<dbReference type="InterPro" id="IPR038578">
    <property type="entry name" value="GT29-like_sf"/>
</dbReference>
<proteinExistence type="predicted"/>
<protein>
    <submittedName>
        <fullName evidence="1">Uncharacterized protein</fullName>
    </submittedName>
</protein>
<dbReference type="EMBL" id="LGRX02021841">
    <property type="protein sequence ID" value="KAK3256250.1"/>
    <property type="molecule type" value="Genomic_DNA"/>
</dbReference>